<dbReference type="Pfam" id="PF03927">
    <property type="entry name" value="NapD"/>
    <property type="match status" value="1"/>
</dbReference>
<dbReference type="GO" id="GO:0005737">
    <property type="term" value="C:cytoplasm"/>
    <property type="evidence" value="ECO:0007669"/>
    <property type="project" value="UniProtKB-SubCell"/>
</dbReference>
<evidence type="ECO:0000256" key="3">
    <source>
        <dbReference type="ARBA" id="ARBA00023186"/>
    </source>
</evidence>
<dbReference type="HOGENOM" id="CLU_155794_5_0_6"/>
<comment type="subunit">
    <text evidence="4">Interacts with the cytoplasmic NapA precursor.</text>
</comment>
<evidence type="ECO:0000256" key="2">
    <source>
        <dbReference type="ARBA" id="ARBA00022490"/>
    </source>
</evidence>
<dbReference type="InterPro" id="IPR005623">
    <property type="entry name" value="Chaperone_NapD_NO3_reduct"/>
</dbReference>
<dbReference type="EMBL" id="AP011177">
    <property type="protein sequence ID" value="BAJ02396.1"/>
    <property type="molecule type" value="Genomic_DNA"/>
</dbReference>
<dbReference type="GO" id="GO:0005048">
    <property type="term" value="F:signal sequence binding"/>
    <property type="evidence" value="ECO:0007669"/>
    <property type="project" value="UniProtKB-UniRule"/>
</dbReference>
<evidence type="ECO:0000313" key="7">
    <source>
        <dbReference type="Proteomes" id="UP000002350"/>
    </source>
</evidence>
<dbReference type="KEGG" id="svo:SVI_2425"/>
<gene>
    <name evidence="4 6" type="primary">napD</name>
    <name evidence="6" type="ordered locus">SVI_2425</name>
</gene>
<evidence type="ECO:0000256" key="5">
    <source>
        <dbReference type="SAM" id="MobiDB-lite"/>
    </source>
</evidence>
<comment type="similarity">
    <text evidence="4">Belongs to the NapD family.</text>
</comment>
<dbReference type="Gene3D" id="3.30.70.920">
    <property type="match status" value="1"/>
</dbReference>
<proteinExistence type="inferred from homology"/>
<feature type="region of interest" description="Disordered" evidence="5">
    <location>
        <begin position="90"/>
        <end position="112"/>
    </location>
</feature>
<dbReference type="HAMAP" id="MF_02200">
    <property type="entry name" value="NapD"/>
    <property type="match status" value="1"/>
</dbReference>
<comment type="function">
    <text evidence="4">Chaperone for NapA, the catalytic subunit of the periplasmic nitrate reductase. It binds directly and specifically to the twin-arginine signal peptide of NapA, preventing premature interaction with the Tat translocase and premature export.</text>
</comment>
<reference evidence="7" key="1">
    <citation type="journal article" date="2010" name="Mol. Biosyst.">
        <title>Complete genome sequence and comparative analysis of Shewanella violacea, a psychrophilic and piezophilic bacterium from deep sea floor sediments.</title>
        <authorList>
            <person name="Aono E."/>
            <person name="Baba T."/>
            <person name="Ara T."/>
            <person name="Nishi T."/>
            <person name="Nakamichi T."/>
            <person name="Inamoto E."/>
            <person name="Toyonaga H."/>
            <person name="Hasegawa M."/>
            <person name="Takai Y."/>
            <person name="Okumura Y."/>
            <person name="Baba M."/>
            <person name="Tomita M."/>
            <person name="Kato C."/>
            <person name="Oshima T."/>
            <person name="Nakasone K."/>
            <person name="Mori H."/>
        </authorList>
    </citation>
    <scope>NUCLEOTIDE SEQUENCE [LARGE SCALE GENOMIC DNA]</scope>
    <source>
        <strain evidence="7">JCM 10179 / CIP 106290 / LMG 19151 / DSS12</strain>
    </source>
</reference>
<protein>
    <recommendedName>
        <fullName evidence="4">Chaperone NapD</fullName>
    </recommendedName>
    <alternativeName>
        <fullName evidence="4">NapA signal peptide-binding chaperone NapD</fullName>
    </alternativeName>
</protein>
<dbReference type="GO" id="GO:0051224">
    <property type="term" value="P:negative regulation of protein transport"/>
    <property type="evidence" value="ECO:0007669"/>
    <property type="project" value="UniProtKB-UniRule"/>
</dbReference>
<name>D4ZL47_SHEVD</name>
<dbReference type="PANTHER" id="PTHR38603:SF1">
    <property type="entry name" value="CHAPERONE NAPD"/>
    <property type="match status" value="1"/>
</dbReference>
<comment type="subcellular location">
    <subcellularLocation>
        <location evidence="1 4">Cytoplasm</location>
    </subcellularLocation>
</comment>
<dbReference type="STRING" id="637905.SVI_2425"/>
<accession>D4ZL47</accession>
<dbReference type="PANTHER" id="PTHR38603">
    <property type="entry name" value="CHAPERONE NAPD"/>
    <property type="match status" value="1"/>
</dbReference>
<keyword evidence="3 4" id="KW-0143">Chaperone</keyword>
<dbReference type="Proteomes" id="UP000002350">
    <property type="component" value="Chromosome"/>
</dbReference>
<sequence>MRNAHMSLPEAHISSLIVQVSPEHLEETKKRIEAFDEAEIYGVSDIGKIVVVLVTQAEGFITDVIEKINNMPGVLGASMVYHQIDSGTDTGIDTNKNNLAPDDGYSVSEEQV</sequence>
<keyword evidence="7" id="KW-1185">Reference proteome</keyword>
<dbReference type="AlphaFoldDB" id="D4ZL47"/>
<evidence type="ECO:0000256" key="1">
    <source>
        <dbReference type="ARBA" id="ARBA00004496"/>
    </source>
</evidence>
<organism evidence="6 7">
    <name type="scientific">Shewanella violacea (strain JCM 10179 / CIP 106290 / LMG 19151 / DSS12)</name>
    <dbReference type="NCBI Taxonomy" id="637905"/>
    <lineage>
        <taxon>Bacteria</taxon>
        <taxon>Pseudomonadati</taxon>
        <taxon>Pseudomonadota</taxon>
        <taxon>Gammaproteobacteria</taxon>
        <taxon>Alteromonadales</taxon>
        <taxon>Shewanellaceae</taxon>
        <taxon>Shewanella</taxon>
    </lineage>
</organism>
<evidence type="ECO:0000256" key="4">
    <source>
        <dbReference type="HAMAP-Rule" id="MF_02200"/>
    </source>
</evidence>
<keyword evidence="2 4" id="KW-0963">Cytoplasm</keyword>
<dbReference type="eggNOG" id="COG3062">
    <property type="taxonomic scope" value="Bacteria"/>
</dbReference>
<evidence type="ECO:0000313" key="6">
    <source>
        <dbReference type="EMBL" id="BAJ02396.1"/>
    </source>
</evidence>